<dbReference type="OrthoDB" id="9810508at2"/>
<dbReference type="SUPFAM" id="SSF69593">
    <property type="entry name" value="Glycerol-3-phosphate (1)-acyltransferase"/>
    <property type="match status" value="1"/>
</dbReference>
<feature type="domain" description="DUF374" evidence="1">
    <location>
        <begin position="80"/>
        <end position="145"/>
    </location>
</feature>
<dbReference type="Pfam" id="PF04028">
    <property type="entry name" value="DUF374"/>
    <property type="match status" value="1"/>
</dbReference>
<comment type="caution">
    <text evidence="2">The sequence shown here is derived from an EMBL/GenBank/DDBJ whole genome shotgun (WGS) entry which is preliminary data.</text>
</comment>
<dbReference type="InterPro" id="IPR007172">
    <property type="entry name" value="DUF374"/>
</dbReference>
<sequence>MVKRLTRHPAVQAAGAWLLGQYLAFVYATTRWQLVGSEHLRRLEASTQRGEGLITCFWHERLPMMPMLWRLARKEVPSMRDRKAHVLVSRHRDGRFIGDIVTRFQLSMVHASTSKGGASGLRTLLRLLRAGEVIAITPDGPRGPRRSPAPGVAQLAMASGMSVVPSAAATTRHVRLGSWDRMMLPLPFGRGVLMVGAPITLGREDEAAGLASIKAALDACCDEADRLLGLTPA</sequence>
<dbReference type="Proteomes" id="UP000282957">
    <property type="component" value="Unassembled WGS sequence"/>
</dbReference>
<protein>
    <submittedName>
        <fullName evidence="2">DUF374 domain-containing protein</fullName>
    </submittedName>
</protein>
<dbReference type="RefSeq" id="WP_127790395.1">
    <property type="nucleotide sequence ID" value="NZ_SACL01000019.1"/>
</dbReference>
<dbReference type="CDD" id="cd07983">
    <property type="entry name" value="LPLAT_DUF374-like"/>
    <property type="match status" value="1"/>
</dbReference>
<name>A0A437LVY3_9PROT</name>
<dbReference type="AlphaFoldDB" id="A0A437LVY3"/>
<gene>
    <name evidence="2" type="ORF">EOD42_25300</name>
</gene>
<proteinExistence type="predicted"/>
<evidence type="ECO:0000313" key="2">
    <source>
        <dbReference type="EMBL" id="RVT89556.1"/>
    </source>
</evidence>
<evidence type="ECO:0000259" key="1">
    <source>
        <dbReference type="Pfam" id="PF04028"/>
    </source>
</evidence>
<dbReference type="EMBL" id="SACL01000019">
    <property type="protein sequence ID" value="RVT89556.1"/>
    <property type="molecule type" value="Genomic_DNA"/>
</dbReference>
<evidence type="ECO:0000313" key="3">
    <source>
        <dbReference type="Proteomes" id="UP000282957"/>
    </source>
</evidence>
<keyword evidence="3" id="KW-1185">Reference proteome</keyword>
<reference evidence="2 3" key="1">
    <citation type="submission" date="2019-01" db="EMBL/GenBank/DDBJ databases">
        <authorList>
            <person name="Chen W.-M."/>
        </authorList>
    </citation>
    <scope>NUCLEOTIDE SEQUENCE [LARGE SCALE GENOMIC DNA]</scope>
    <source>
        <strain evidence="2 3">CCP-6</strain>
    </source>
</reference>
<organism evidence="2 3">
    <name type="scientific">Rhodovarius crocodyli</name>
    <dbReference type="NCBI Taxonomy" id="1979269"/>
    <lineage>
        <taxon>Bacteria</taxon>
        <taxon>Pseudomonadati</taxon>
        <taxon>Pseudomonadota</taxon>
        <taxon>Alphaproteobacteria</taxon>
        <taxon>Acetobacterales</taxon>
        <taxon>Roseomonadaceae</taxon>
        <taxon>Rhodovarius</taxon>
    </lineage>
</organism>
<accession>A0A437LVY3</accession>